<comment type="caution">
    <text evidence="2">The sequence shown here is derived from an EMBL/GenBank/DDBJ whole genome shotgun (WGS) entry which is preliminary data.</text>
</comment>
<keyword evidence="1" id="KW-0812">Transmembrane</keyword>
<feature type="transmembrane region" description="Helical" evidence="1">
    <location>
        <begin position="447"/>
        <end position="468"/>
    </location>
</feature>
<dbReference type="Proteomes" id="UP000324797">
    <property type="component" value="Unassembled WGS sequence"/>
</dbReference>
<dbReference type="EMBL" id="VSTH01000015">
    <property type="protein sequence ID" value="TYO67654.1"/>
    <property type="molecule type" value="Genomic_DNA"/>
</dbReference>
<reference evidence="2 3" key="1">
    <citation type="submission" date="2019-08" db="EMBL/GenBank/DDBJ databases">
        <title>Bradyrhizobium hipponensis sp. nov., a rhizobium isolated from a Lupinus angustifolius root nodule in Tunisia.</title>
        <authorList>
            <person name="Off K."/>
            <person name="Rejili M."/>
            <person name="Mars M."/>
            <person name="Brachmann A."/>
            <person name="Marin M."/>
        </authorList>
    </citation>
    <scope>NUCLEOTIDE SEQUENCE [LARGE SCALE GENOMIC DNA]</scope>
    <source>
        <strain evidence="3">aSej3</strain>
    </source>
</reference>
<dbReference type="PANTHER" id="PTHR34219:SF6">
    <property type="entry name" value="BLR3280 PROTEIN"/>
    <property type="match status" value="1"/>
</dbReference>
<proteinExistence type="predicted"/>
<feature type="transmembrane region" description="Helical" evidence="1">
    <location>
        <begin position="12"/>
        <end position="33"/>
    </location>
</feature>
<evidence type="ECO:0000313" key="2">
    <source>
        <dbReference type="EMBL" id="TYO67654.1"/>
    </source>
</evidence>
<evidence type="ECO:0000313" key="3">
    <source>
        <dbReference type="Proteomes" id="UP000324797"/>
    </source>
</evidence>
<name>A0A5S4YVC8_9BRAD</name>
<dbReference type="PANTHER" id="PTHR34219">
    <property type="entry name" value="IRON-REGULATED INNER MEMBRANE PROTEIN-RELATED"/>
    <property type="match status" value="1"/>
</dbReference>
<keyword evidence="1" id="KW-1133">Transmembrane helix</keyword>
<keyword evidence="1" id="KW-0472">Membrane</keyword>
<dbReference type="AlphaFoldDB" id="A0A5S4YVC8"/>
<sequence length="489" mass="53087">MMGAIVLLHRWLGIAFCLLFAMWFATGIVMHFVPFPLLTETERFSGLAALDRAQVTISASDAVVASGMTDSARVRLIQRSNGPVYVVSGASLARAVRASDGADASVTSAELALALAQDHARNRGLDAEGATILAHADHDQWTVPNGFDRHRPLFRAALGDAAGTEIYVSSHTGEIVLDTTRNERGWNLAGSVLHWIYPTVLRSNWALWDRVVWTLSLLALIAAVLGAALGIARIRIRKRRISSPYRGWHALHHFIGLVAMVFVLSWILSGWLSMDHGRLFSRGQLSAAEAGVTNASPDWTTAASLDRKPIPSAAREVEWFAFNGNLYRRERIGLGEQALIGVGEAARSGRTGFLNAREVQGLTMRLAVGCDMPSVLAGDDDYPAQSIVLGAPVYRSRCGNLWFDIDGANGSVLQRLDSSRRAYRWFYGALHTLDFPVLLARPRLRDILIVGLCMLGLVFSATGVVIGWRRLRSSVVARVSSANAPAGGG</sequence>
<accession>A0A5S4YVC8</accession>
<feature type="transmembrane region" description="Helical" evidence="1">
    <location>
        <begin position="253"/>
        <end position="272"/>
    </location>
</feature>
<dbReference type="Pfam" id="PF03929">
    <property type="entry name" value="PepSY_TM"/>
    <property type="match status" value="1"/>
</dbReference>
<protein>
    <submittedName>
        <fullName evidence="2">PepSY domain-containing protein</fullName>
    </submittedName>
</protein>
<evidence type="ECO:0000256" key="1">
    <source>
        <dbReference type="SAM" id="Phobius"/>
    </source>
</evidence>
<dbReference type="RefSeq" id="WP_148738062.1">
    <property type="nucleotide sequence ID" value="NZ_VSTH01000015.1"/>
</dbReference>
<feature type="transmembrane region" description="Helical" evidence="1">
    <location>
        <begin position="211"/>
        <end position="232"/>
    </location>
</feature>
<keyword evidence="3" id="KW-1185">Reference proteome</keyword>
<dbReference type="InterPro" id="IPR005625">
    <property type="entry name" value="PepSY-ass_TM"/>
</dbReference>
<gene>
    <name evidence="2" type="ORF">FXV83_04825</name>
</gene>
<organism evidence="2 3">
    <name type="scientific">Bradyrhizobium hipponense</name>
    <dbReference type="NCBI Taxonomy" id="2605638"/>
    <lineage>
        <taxon>Bacteria</taxon>
        <taxon>Pseudomonadati</taxon>
        <taxon>Pseudomonadota</taxon>
        <taxon>Alphaproteobacteria</taxon>
        <taxon>Hyphomicrobiales</taxon>
        <taxon>Nitrobacteraceae</taxon>
        <taxon>Bradyrhizobium</taxon>
    </lineage>
</organism>